<keyword evidence="2" id="KW-1185">Reference proteome</keyword>
<dbReference type="Proteomes" id="UP001054945">
    <property type="component" value="Unassembled WGS sequence"/>
</dbReference>
<evidence type="ECO:0000313" key="2">
    <source>
        <dbReference type="Proteomes" id="UP001054945"/>
    </source>
</evidence>
<reference evidence="1 2" key="1">
    <citation type="submission" date="2021-06" db="EMBL/GenBank/DDBJ databases">
        <title>Caerostris extrusa draft genome.</title>
        <authorList>
            <person name="Kono N."/>
            <person name="Arakawa K."/>
        </authorList>
    </citation>
    <scope>NUCLEOTIDE SEQUENCE [LARGE SCALE GENOMIC DNA]</scope>
</reference>
<protein>
    <submittedName>
        <fullName evidence="1">Uncharacterized protein</fullName>
    </submittedName>
</protein>
<name>A0AAV4Q9Z6_CAEEX</name>
<sequence>MTLERQIKPAERVDTEPGVCLDIILNPSSIQLRHPEDPDIKFQASGNVGNEIFQGERAVGRQQIRILRREGGL</sequence>
<dbReference type="EMBL" id="BPLR01005791">
    <property type="protein sequence ID" value="GIY05042.1"/>
    <property type="molecule type" value="Genomic_DNA"/>
</dbReference>
<dbReference type="AlphaFoldDB" id="A0AAV4Q9Z6"/>
<organism evidence="1 2">
    <name type="scientific">Caerostris extrusa</name>
    <name type="common">Bark spider</name>
    <name type="synonym">Caerostris bankana</name>
    <dbReference type="NCBI Taxonomy" id="172846"/>
    <lineage>
        <taxon>Eukaryota</taxon>
        <taxon>Metazoa</taxon>
        <taxon>Ecdysozoa</taxon>
        <taxon>Arthropoda</taxon>
        <taxon>Chelicerata</taxon>
        <taxon>Arachnida</taxon>
        <taxon>Araneae</taxon>
        <taxon>Araneomorphae</taxon>
        <taxon>Entelegynae</taxon>
        <taxon>Araneoidea</taxon>
        <taxon>Araneidae</taxon>
        <taxon>Caerostris</taxon>
    </lineage>
</organism>
<gene>
    <name evidence="1" type="ORF">CEXT_728071</name>
</gene>
<accession>A0AAV4Q9Z6</accession>
<evidence type="ECO:0000313" key="1">
    <source>
        <dbReference type="EMBL" id="GIY05042.1"/>
    </source>
</evidence>
<proteinExistence type="predicted"/>
<comment type="caution">
    <text evidence="1">The sequence shown here is derived from an EMBL/GenBank/DDBJ whole genome shotgun (WGS) entry which is preliminary data.</text>
</comment>